<sequence length="217" mass="24572">MNESCVFSLCTFANYFDISLNLEEKSLAVLKVFKELEEEAREFTSKSGLTCVTGCGACCANPQIPASPLEFLPLAFDFYNKGIAESILTLLETGDDEGNCIVYRAHPTNEKSGYCTNYLNRGMICRLFGASARKNKYGSKDIIICKTLKEGKKEFFEEATKRINSDLPIPNASKYYMFLDEIDDSLTKQMSINKAITFALELVLRFKFYEEKFEETT</sequence>
<evidence type="ECO:0000313" key="2">
    <source>
        <dbReference type="Proteomes" id="UP000588604"/>
    </source>
</evidence>
<gene>
    <name evidence="1" type="ORF">FHS59_002372</name>
</gene>
<name>A0A841MPT8_9BACT</name>
<organism evidence="1 2">
    <name type="scientific">Algoriphagus iocasae</name>
    <dbReference type="NCBI Taxonomy" id="1836499"/>
    <lineage>
        <taxon>Bacteria</taxon>
        <taxon>Pseudomonadati</taxon>
        <taxon>Bacteroidota</taxon>
        <taxon>Cytophagia</taxon>
        <taxon>Cytophagales</taxon>
        <taxon>Cyclobacteriaceae</taxon>
        <taxon>Algoriphagus</taxon>
    </lineage>
</organism>
<dbReference type="InterPro" id="IPR005358">
    <property type="entry name" value="Puta_zinc/iron-chelating_dom"/>
</dbReference>
<dbReference type="RefSeq" id="WP_317168189.1">
    <property type="nucleotide sequence ID" value="NZ_JACIJO010000002.1"/>
</dbReference>
<protein>
    <submittedName>
        <fullName evidence="1">Fe-S-cluster containining protein</fullName>
    </submittedName>
</protein>
<comment type="caution">
    <text evidence="1">The sequence shown here is derived from an EMBL/GenBank/DDBJ whole genome shotgun (WGS) entry which is preliminary data.</text>
</comment>
<dbReference type="AlphaFoldDB" id="A0A841MPT8"/>
<dbReference type="Proteomes" id="UP000588604">
    <property type="component" value="Unassembled WGS sequence"/>
</dbReference>
<reference evidence="1 2" key="1">
    <citation type="submission" date="2020-08" db="EMBL/GenBank/DDBJ databases">
        <title>Genomic Encyclopedia of Type Strains, Phase IV (KMG-IV): sequencing the most valuable type-strain genomes for metagenomic binning, comparative biology and taxonomic classification.</title>
        <authorList>
            <person name="Goeker M."/>
        </authorList>
    </citation>
    <scope>NUCLEOTIDE SEQUENCE [LARGE SCALE GENOMIC DNA]</scope>
    <source>
        <strain evidence="1 2">DSM 102044</strain>
    </source>
</reference>
<evidence type="ECO:0000313" key="1">
    <source>
        <dbReference type="EMBL" id="MBB6326744.1"/>
    </source>
</evidence>
<keyword evidence="2" id="KW-1185">Reference proteome</keyword>
<proteinExistence type="predicted"/>
<dbReference type="Pfam" id="PF03692">
    <property type="entry name" value="CxxCxxCC"/>
    <property type="match status" value="1"/>
</dbReference>
<dbReference type="EMBL" id="JACIJO010000002">
    <property type="protein sequence ID" value="MBB6326744.1"/>
    <property type="molecule type" value="Genomic_DNA"/>
</dbReference>
<accession>A0A841MPT8</accession>